<evidence type="ECO:0000256" key="6">
    <source>
        <dbReference type="ARBA" id="ARBA00022490"/>
    </source>
</evidence>
<proteinExistence type="inferred from homology"/>
<sequence length="691" mass="80025">MENGPVAGLRPSKANATDFELWIRMATDNKINANNSWNFALIDFFHDLSLLREGKSINFQKASATLDGCVKIYSSRVDSAATETGRLLSGLAASKYHKPNVEENEQQEEEDDEEDIEEVGNKQRKRNRVLESTLVSSFEQIRAKKMDFEFVVDPVFKKALSDFDEGGSKSLLLNMLSIDSTERILFDTTSDSKTLAIENNNETDIEKDFGINETDTPKDSPEVDISNLETLFFSNIEQLDNFRVCPSMGALEEIVAQGVDNTNILEQIEKQKSEHENQYYDDYDNAGSVFFDHDDYEHHDDAGGLGDNSMNVTLQRLFDETFQKEQKVKDGIEEIDDIPDYDLLAYFDQALRKNWTKGHEHWKVKHLIKKRNENVEARSQRNEVTTRKKDNLIIDFLSEEELDEDELFSESAARIIIPKHQWITHDKHCLPDDIHFTSRRLIHLFVKPLTILKTFNKRKIIPYENKKDNDHKAFADEEFWSEKYKENEELERSRRLNDILREDLQELHKSYDQSFFQDTMRNFEDDNDYIDPMDGGDLNDLFNGYGSQLVTSQSHIKPTHINFSKVAKRVDVKLLKNNLWEILKSDSIFNSEGLNNDKIEKFENYMESQINPQGIEEEDSVDGTTKFSTILNNLTTKYSKEEKNDLSTSFCFICLLHLANENGFTIENNNDTSDLIIKNMTIDDDINDTHI</sequence>
<keyword evidence="9 11" id="KW-0226">DNA condensation</keyword>
<evidence type="ECO:0000313" key="13">
    <source>
        <dbReference type="EMBL" id="KRZ99239.1"/>
    </source>
</evidence>
<dbReference type="GO" id="GO:0000796">
    <property type="term" value="C:condensin complex"/>
    <property type="evidence" value="ECO:0007669"/>
    <property type="project" value="InterPro"/>
</dbReference>
<dbReference type="Proteomes" id="UP000054251">
    <property type="component" value="Unassembled WGS sequence"/>
</dbReference>
<evidence type="ECO:0000256" key="5">
    <source>
        <dbReference type="ARBA" id="ARBA00022454"/>
    </source>
</evidence>
<dbReference type="GO" id="GO:0007076">
    <property type="term" value="P:mitotic chromosome condensation"/>
    <property type="evidence" value="ECO:0007669"/>
    <property type="project" value="InterPro"/>
</dbReference>
<comment type="function">
    <text evidence="11">Regulatory subunit of the condensin complex, a complex required for conversion of interphase chromatin into mitotic-like condense chromosomes.</text>
</comment>
<dbReference type="EMBL" id="LMYN01000160">
    <property type="protein sequence ID" value="KRZ99239.1"/>
    <property type="molecule type" value="Genomic_DNA"/>
</dbReference>
<dbReference type="GO" id="GO:0051301">
    <property type="term" value="P:cell division"/>
    <property type="evidence" value="ECO:0007669"/>
    <property type="project" value="UniProtKB-KW"/>
</dbReference>
<organism evidence="13 14">
    <name type="scientific">Debaryomyces fabryi</name>
    <dbReference type="NCBI Taxonomy" id="58627"/>
    <lineage>
        <taxon>Eukaryota</taxon>
        <taxon>Fungi</taxon>
        <taxon>Dikarya</taxon>
        <taxon>Ascomycota</taxon>
        <taxon>Saccharomycotina</taxon>
        <taxon>Pichiomycetes</taxon>
        <taxon>Debaryomycetaceae</taxon>
        <taxon>Debaryomyces</taxon>
    </lineage>
</organism>
<evidence type="ECO:0000256" key="9">
    <source>
        <dbReference type="ARBA" id="ARBA00023067"/>
    </source>
</evidence>
<feature type="compositionally biased region" description="Acidic residues" evidence="12">
    <location>
        <begin position="102"/>
        <end position="118"/>
    </location>
</feature>
<reference evidence="13 14" key="1">
    <citation type="submission" date="2015-11" db="EMBL/GenBank/DDBJ databases">
        <title>The genome of Debaryomyces fabryi.</title>
        <authorList>
            <person name="Tafer H."/>
            <person name="Lopandic K."/>
        </authorList>
    </citation>
    <scope>NUCLEOTIDE SEQUENCE [LARGE SCALE GENOMIC DNA]</scope>
    <source>
        <strain evidence="13 14">CBS 789</strain>
    </source>
</reference>
<gene>
    <name evidence="13" type="ORF">AC631_05007</name>
</gene>
<keyword evidence="8 11" id="KW-0498">Mitosis</keyword>
<evidence type="ECO:0000256" key="2">
    <source>
        <dbReference type="ARBA" id="ARBA00004496"/>
    </source>
</evidence>
<dbReference type="PANTHER" id="PTHR13108">
    <property type="entry name" value="CONDENSIN COMPLEX SUBUNIT 2"/>
    <property type="match status" value="1"/>
</dbReference>
<dbReference type="GO" id="GO:0003682">
    <property type="term" value="F:chromatin binding"/>
    <property type="evidence" value="ECO:0007669"/>
    <property type="project" value="TreeGrafter"/>
</dbReference>
<comment type="similarity">
    <text evidence="3 11">Belongs to the CND2 (condensin subunit 2) family.</text>
</comment>
<evidence type="ECO:0000256" key="11">
    <source>
        <dbReference type="PIRNR" id="PIRNR017126"/>
    </source>
</evidence>
<evidence type="ECO:0000256" key="8">
    <source>
        <dbReference type="ARBA" id="ARBA00022776"/>
    </source>
</evidence>
<evidence type="ECO:0000256" key="10">
    <source>
        <dbReference type="ARBA" id="ARBA00023306"/>
    </source>
</evidence>
<dbReference type="OrthoDB" id="362021at2759"/>
<keyword evidence="5" id="KW-0158">Chromosome</keyword>
<dbReference type="Pfam" id="PF05786">
    <property type="entry name" value="Cnd2"/>
    <property type="match status" value="1"/>
</dbReference>
<feature type="region of interest" description="Disordered" evidence="12">
    <location>
        <begin position="97"/>
        <end position="120"/>
    </location>
</feature>
<evidence type="ECO:0000256" key="3">
    <source>
        <dbReference type="ARBA" id="ARBA00009471"/>
    </source>
</evidence>
<evidence type="ECO:0000256" key="1">
    <source>
        <dbReference type="ARBA" id="ARBA00004286"/>
    </source>
</evidence>
<dbReference type="AlphaFoldDB" id="A0A0V1PSM8"/>
<comment type="caution">
    <text evidence="13">The sequence shown here is derived from an EMBL/GenBank/DDBJ whole genome shotgun (WGS) entry which is preliminary data.</text>
</comment>
<evidence type="ECO:0000256" key="4">
    <source>
        <dbReference type="ARBA" id="ARBA00016065"/>
    </source>
</evidence>
<protein>
    <recommendedName>
        <fullName evidence="4 11">Condensin complex subunit 2</fullName>
    </recommendedName>
</protein>
<dbReference type="InterPro" id="IPR022816">
    <property type="entry name" value="Condensin_barren_su2"/>
</dbReference>
<evidence type="ECO:0000256" key="12">
    <source>
        <dbReference type="SAM" id="MobiDB-lite"/>
    </source>
</evidence>
<evidence type="ECO:0000256" key="7">
    <source>
        <dbReference type="ARBA" id="ARBA00022618"/>
    </source>
</evidence>
<evidence type="ECO:0000313" key="14">
    <source>
        <dbReference type="Proteomes" id="UP000054251"/>
    </source>
</evidence>
<dbReference type="PIRSF" id="PIRSF017126">
    <property type="entry name" value="Condensin_H"/>
    <property type="match status" value="1"/>
</dbReference>
<name>A0A0V1PSM8_9ASCO</name>
<keyword evidence="7 11" id="KW-0132">Cell division</keyword>
<dbReference type="RefSeq" id="XP_015465342.1">
    <property type="nucleotide sequence ID" value="XM_015613836.1"/>
</dbReference>
<keyword evidence="10 11" id="KW-0131">Cell cycle</keyword>
<accession>A0A0V1PSM8</accession>
<dbReference type="GO" id="GO:0005737">
    <property type="term" value="C:cytoplasm"/>
    <property type="evidence" value="ECO:0007669"/>
    <property type="project" value="UniProtKB-SubCell"/>
</dbReference>
<comment type="subcellular location">
    <subcellularLocation>
        <location evidence="1">Chromosome</location>
    </subcellularLocation>
    <subcellularLocation>
        <location evidence="2">Cytoplasm</location>
    </subcellularLocation>
</comment>
<dbReference type="PANTHER" id="PTHR13108:SF9">
    <property type="entry name" value="CONDENSIN COMPLEX SUBUNIT 2"/>
    <property type="match status" value="1"/>
</dbReference>
<dbReference type="GeneID" id="26842016"/>
<keyword evidence="14" id="KW-1185">Reference proteome</keyword>
<keyword evidence="6" id="KW-0963">Cytoplasm</keyword>